<evidence type="ECO:0000256" key="1">
    <source>
        <dbReference type="ARBA" id="ARBA00004613"/>
    </source>
</evidence>
<dbReference type="SMART" id="SM00110">
    <property type="entry name" value="C1Q"/>
    <property type="match status" value="1"/>
</dbReference>
<keyword evidence="6" id="KW-1185">Reference proteome</keyword>
<dbReference type="PROSITE" id="PS50871">
    <property type="entry name" value="C1Q"/>
    <property type="match status" value="1"/>
</dbReference>
<dbReference type="PRINTS" id="PR00007">
    <property type="entry name" value="COMPLEMNTC1Q"/>
</dbReference>
<accession>A0A8S3U953</accession>
<protein>
    <recommendedName>
        <fullName evidence="4">C1q domain-containing protein</fullName>
    </recommendedName>
</protein>
<dbReference type="InterPro" id="IPR001073">
    <property type="entry name" value="C1q_dom"/>
</dbReference>
<dbReference type="GO" id="GO:0005581">
    <property type="term" value="C:collagen trimer"/>
    <property type="evidence" value="ECO:0007669"/>
    <property type="project" value="UniProtKB-KW"/>
</dbReference>
<evidence type="ECO:0000313" key="5">
    <source>
        <dbReference type="EMBL" id="CAG2242338.1"/>
    </source>
</evidence>
<feature type="signal peptide" evidence="3">
    <location>
        <begin position="1"/>
        <end position="21"/>
    </location>
</feature>
<comment type="caution">
    <text evidence="5">The sequence shown here is derived from an EMBL/GenBank/DDBJ whole genome shotgun (WGS) entry which is preliminary data.</text>
</comment>
<feature type="chain" id="PRO_5035871791" description="C1q domain-containing protein" evidence="3">
    <location>
        <begin position="22"/>
        <end position="188"/>
    </location>
</feature>
<dbReference type="Proteomes" id="UP000683360">
    <property type="component" value="Unassembled WGS sequence"/>
</dbReference>
<evidence type="ECO:0000256" key="3">
    <source>
        <dbReference type="SAM" id="SignalP"/>
    </source>
</evidence>
<sequence length="188" mass="20241">MNCLFSLILIGTFVMYSEVGAGGSCLRLENKIFDNLLDMIVAIKSGSTNQGGNNRPAFTATLKTHPLTLSGNNVIAKFDNVILNRGNGYDPKTGKFTAPKSGLYQFSFTIMSNNGAALHMAVSINGKSIMRLYGSKIHGGTETANPVLELKEGDSVYLTHGTSTSQQMVGDNYSHVSGYYIENENEIG</sequence>
<dbReference type="PANTHER" id="PTHR15427">
    <property type="entry name" value="EMILIN ELASTIN MICROFIBRIL INTERFACE-LOCATED PROTEIN ELASTIN MICROFIBRIL INTERFACER"/>
    <property type="match status" value="1"/>
</dbReference>
<evidence type="ECO:0000256" key="2">
    <source>
        <dbReference type="ARBA" id="ARBA00022525"/>
    </source>
</evidence>
<keyword evidence="2" id="KW-0964">Secreted</keyword>
<dbReference type="SUPFAM" id="SSF49842">
    <property type="entry name" value="TNF-like"/>
    <property type="match status" value="1"/>
</dbReference>
<dbReference type="PANTHER" id="PTHR15427:SF33">
    <property type="entry name" value="COLLAGEN IV NC1 DOMAIN-CONTAINING PROTEIN"/>
    <property type="match status" value="1"/>
</dbReference>
<evidence type="ECO:0000313" key="6">
    <source>
        <dbReference type="Proteomes" id="UP000683360"/>
    </source>
</evidence>
<dbReference type="OrthoDB" id="6129174at2759"/>
<dbReference type="Gene3D" id="2.60.120.40">
    <property type="match status" value="1"/>
</dbReference>
<keyword evidence="3" id="KW-0732">Signal</keyword>
<dbReference type="InterPro" id="IPR008983">
    <property type="entry name" value="Tumour_necrosis_fac-like_dom"/>
</dbReference>
<organism evidence="5 6">
    <name type="scientific">Mytilus edulis</name>
    <name type="common">Blue mussel</name>
    <dbReference type="NCBI Taxonomy" id="6550"/>
    <lineage>
        <taxon>Eukaryota</taxon>
        <taxon>Metazoa</taxon>
        <taxon>Spiralia</taxon>
        <taxon>Lophotrochozoa</taxon>
        <taxon>Mollusca</taxon>
        <taxon>Bivalvia</taxon>
        <taxon>Autobranchia</taxon>
        <taxon>Pteriomorphia</taxon>
        <taxon>Mytilida</taxon>
        <taxon>Mytiloidea</taxon>
        <taxon>Mytilidae</taxon>
        <taxon>Mytilinae</taxon>
        <taxon>Mytilus</taxon>
    </lineage>
</organism>
<dbReference type="Pfam" id="PF00386">
    <property type="entry name" value="C1q"/>
    <property type="match status" value="1"/>
</dbReference>
<proteinExistence type="predicted"/>
<dbReference type="AlphaFoldDB" id="A0A8S3U953"/>
<dbReference type="InterPro" id="IPR050392">
    <property type="entry name" value="Collagen/C1q_domain"/>
</dbReference>
<reference evidence="5" key="1">
    <citation type="submission" date="2021-03" db="EMBL/GenBank/DDBJ databases">
        <authorList>
            <person name="Bekaert M."/>
        </authorList>
    </citation>
    <scope>NUCLEOTIDE SEQUENCE</scope>
</reference>
<comment type="subcellular location">
    <subcellularLocation>
        <location evidence="1">Secreted</location>
    </subcellularLocation>
</comment>
<dbReference type="EMBL" id="CAJPWZ010002654">
    <property type="protein sequence ID" value="CAG2242338.1"/>
    <property type="molecule type" value="Genomic_DNA"/>
</dbReference>
<name>A0A8S3U953_MYTED</name>
<feature type="domain" description="C1q" evidence="4">
    <location>
        <begin position="51"/>
        <end position="187"/>
    </location>
</feature>
<gene>
    <name evidence="5" type="ORF">MEDL_54527</name>
</gene>
<evidence type="ECO:0000259" key="4">
    <source>
        <dbReference type="PROSITE" id="PS50871"/>
    </source>
</evidence>